<keyword evidence="4 7" id="KW-0812">Transmembrane</keyword>
<evidence type="ECO:0000256" key="5">
    <source>
        <dbReference type="ARBA" id="ARBA00022989"/>
    </source>
</evidence>
<dbReference type="Gene3D" id="1.10.3720.10">
    <property type="entry name" value="MetI-like"/>
    <property type="match status" value="1"/>
</dbReference>
<evidence type="ECO:0000256" key="2">
    <source>
        <dbReference type="ARBA" id="ARBA00022448"/>
    </source>
</evidence>
<dbReference type="GO" id="GO:0055085">
    <property type="term" value="P:transmembrane transport"/>
    <property type="evidence" value="ECO:0007669"/>
    <property type="project" value="InterPro"/>
</dbReference>
<dbReference type="PANTHER" id="PTHR43744:SF12">
    <property type="entry name" value="ABC TRANSPORTER PERMEASE PROTEIN MG189-RELATED"/>
    <property type="match status" value="1"/>
</dbReference>
<sequence length="275" mass="30097">MKRVARNPLLWILLAILSIIFLGPLLIMFFTSLKTAGESQSVPPTLWPQAPTLRAYDILLSAADNPIFLWFANSMVAATLHALLVVVTASLAGYALARMEFAGRNIIFGLIISTLFVPGFIFLMPNFLLLDAFGWLDTLLAIIIPGAAGAFGVFFMRQFFLGLPKEFEESARIDGAGPFTTFLRIMLPNAMPAMVTLLVLAFLANWNDFIWPLYVLFSDARLTLPVGLTKLQGAYTIDYPVIMAGAVIASLPVLILYIFVQRYVIEGVASGGVKG</sequence>
<organism evidence="9 10">
    <name type="scientific">Tessaracoccus antarcticus</name>
    <dbReference type="NCBI Taxonomy" id="2479848"/>
    <lineage>
        <taxon>Bacteria</taxon>
        <taxon>Bacillati</taxon>
        <taxon>Actinomycetota</taxon>
        <taxon>Actinomycetes</taxon>
        <taxon>Propionibacteriales</taxon>
        <taxon>Propionibacteriaceae</taxon>
        <taxon>Tessaracoccus</taxon>
    </lineage>
</organism>
<gene>
    <name evidence="9" type="ORF">EAX62_05430</name>
</gene>
<feature type="transmembrane region" description="Helical" evidence="7">
    <location>
        <begin position="106"/>
        <end position="127"/>
    </location>
</feature>
<evidence type="ECO:0000313" key="9">
    <source>
        <dbReference type="EMBL" id="RMB62027.1"/>
    </source>
</evidence>
<name>A0A3M0GC55_9ACTN</name>
<evidence type="ECO:0000256" key="7">
    <source>
        <dbReference type="RuleBase" id="RU363032"/>
    </source>
</evidence>
<keyword evidence="5 7" id="KW-1133">Transmembrane helix</keyword>
<evidence type="ECO:0000256" key="1">
    <source>
        <dbReference type="ARBA" id="ARBA00004651"/>
    </source>
</evidence>
<evidence type="ECO:0000256" key="6">
    <source>
        <dbReference type="ARBA" id="ARBA00023136"/>
    </source>
</evidence>
<dbReference type="GO" id="GO:0005886">
    <property type="term" value="C:plasma membrane"/>
    <property type="evidence" value="ECO:0007669"/>
    <property type="project" value="UniProtKB-SubCell"/>
</dbReference>
<reference evidence="9 10" key="1">
    <citation type="submission" date="2018-10" db="EMBL/GenBank/DDBJ databases">
        <title>Tessaracoccus antarcticuss sp. nov., isolated from sediment.</title>
        <authorList>
            <person name="Zhou L.Y."/>
            <person name="Du Z.J."/>
        </authorList>
    </citation>
    <scope>NUCLEOTIDE SEQUENCE [LARGE SCALE GENOMIC DNA]</scope>
    <source>
        <strain evidence="9 10">JDX10</strain>
    </source>
</reference>
<dbReference type="InterPro" id="IPR000515">
    <property type="entry name" value="MetI-like"/>
</dbReference>
<comment type="subcellular location">
    <subcellularLocation>
        <location evidence="1 7">Cell membrane</location>
        <topology evidence="1 7">Multi-pass membrane protein</topology>
    </subcellularLocation>
</comment>
<keyword evidence="2 7" id="KW-0813">Transport</keyword>
<comment type="caution">
    <text evidence="9">The sequence shown here is derived from an EMBL/GenBank/DDBJ whole genome shotgun (WGS) entry which is preliminary data.</text>
</comment>
<evidence type="ECO:0000256" key="4">
    <source>
        <dbReference type="ARBA" id="ARBA00022692"/>
    </source>
</evidence>
<evidence type="ECO:0000259" key="8">
    <source>
        <dbReference type="PROSITE" id="PS50928"/>
    </source>
</evidence>
<dbReference type="CDD" id="cd06261">
    <property type="entry name" value="TM_PBP2"/>
    <property type="match status" value="1"/>
</dbReference>
<feature type="transmembrane region" description="Helical" evidence="7">
    <location>
        <begin position="67"/>
        <end position="94"/>
    </location>
</feature>
<feature type="transmembrane region" description="Helical" evidence="7">
    <location>
        <begin position="193"/>
        <end position="217"/>
    </location>
</feature>
<dbReference type="EMBL" id="REFW01000001">
    <property type="protein sequence ID" value="RMB62027.1"/>
    <property type="molecule type" value="Genomic_DNA"/>
</dbReference>
<comment type="similarity">
    <text evidence="7">Belongs to the binding-protein-dependent transport system permease family.</text>
</comment>
<dbReference type="Pfam" id="PF00528">
    <property type="entry name" value="BPD_transp_1"/>
    <property type="match status" value="1"/>
</dbReference>
<keyword evidence="10" id="KW-1185">Reference proteome</keyword>
<accession>A0A3M0GC55</accession>
<feature type="transmembrane region" description="Helical" evidence="7">
    <location>
        <begin position="237"/>
        <end position="260"/>
    </location>
</feature>
<keyword evidence="6 7" id="KW-0472">Membrane</keyword>
<protein>
    <submittedName>
        <fullName evidence="9">Carbohydrate ABC transporter permease</fullName>
    </submittedName>
</protein>
<feature type="transmembrane region" description="Helical" evidence="7">
    <location>
        <begin position="133"/>
        <end position="155"/>
    </location>
</feature>
<dbReference type="InterPro" id="IPR035906">
    <property type="entry name" value="MetI-like_sf"/>
</dbReference>
<feature type="domain" description="ABC transmembrane type-1" evidence="8">
    <location>
        <begin position="71"/>
        <end position="260"/>
    </location>
</feature>
<dbReference type="PROSITE" id="PS50928">
    <property type="entry name" value="ABC_TM1"/>
    <property type="match status" value="1"/>
</dbReference>
<evidence type="ECO:0000256" key="3">
    <source>
        <dbReference type="ARBA" id="ARBA00022475"/>
    </source>
</evidence>
<evidence type="ECO:0000313" key="10">
    <source>
        <dbReference type="Proteomes" id="UP000275256"/>
    </source>
</evidence>
<dbReference type="RefSeq" id="WP_121900575.1">
    <property type="nucleotide sequence ID" value="NZ_REFW01000001.1"/>
</dbReference>
<dbReference type="PANTHER" id="PTHR43744">
    <property type="entry name" value="ABC TRANSPORTER PERMEASE PROTEIN MG189-RELATED-RELATED"/>
    <property type="match status" value="1"/>
</dbReference>
<dbReference type="AlphaFoldDB" id="A0A3M0GC55"/>
<dbReference type="Proteomes" id="UP000275256">
    <property type="component" value="Unassembled WGS sequence"/>
</dbReference>
<keyword evidence="3" id="KW-1003">Cell membrane</keyword>
<dbReference type="SUPFAM" id="SSF161098">
    <property type="entry name" value="MetI-like"/>
    <property type="match status" value="1"/>
</dbReference>
<dbReference type="OrthoDB" id="61122at2"/>
<proteinExistence type="inferred from homology"/>
<feature type="transmembrane region" description="Helical" evidence="7">
    <location>
        <begin position="9"/>
        <end position="30"/>
    </location>
</feature>